<evidence type="ECO:0000313" key="2">
    <source>
        <dbReference type="EMBL" id="MEQ7847186.1"/>
    </source>
</evidence>
<protein>
    <recommendedName>
        <fullName evidence="4">Lipoprotein</fullName>
    </recommendedName>
</protein>
<dbReference type="EMBL" id="JBEGDP010000006">
    <property type="protein sequence ID" value="MEQ7847186.1"/>
    <property type="molecule type" value="Genomic_DNA"/>
</dbReference>
<dbReference type="PROSITE" id="PS51257">
    <property type="entry name" value="PROKAR_LIPOPROTEIN"/>
    <property type="match status" value="1"/>
</dbReference>
<feature type="region of interest" description="Disordered" evidence="1">
    <location>
        <begin position="164"/>
        <end position="226"/>
    </location>
</feature>
<dbReference type="RefSeq" id="WP_349804317.1">
    <property type="nucleotide sequence ID" value="NZ_JBEGDP010000006.1"/>
</dbReference>
<reference evidence="2 3" key="1">
    <citation type="submission" date="2024-02" db="EMBL/GenBank/DDBJ databases">
        <title>Full genome sequence of Nocardioides kribbensis.</title>
        <authorList>
            <person name="Poletto B.L."/>
            <person name="Silva G."/>
            <person name="Galante D."/>
            <person name="Campos K.R."/>
            <person name="Santos M.B.N."/>
            <person name="Sacchi C.T."/>
        </authorList>
    </citation>
    <scope>NUCLEOTIDE SEQUENCE [LARGE SCALE GENOMIC DNA]</scope>
    <source>
        <strain evidence="2 3">O4R</strain>
    </source>
</reference>
<dbReference type="Proteomes" id="UP001482520">
    <property type="component" value="Unassembled WGS sequence"/>
</dbReference>
<evidence type="ECO:0000256" key="1">
    <source>
        <dbReference type="SAM" id="MobiDB-lite"/>
    </source>
</evidence>
<proteinExistence type="predicted"/>
<sequence length="226" mass="23115">MHLPRRLTLAVGALALVAPTLTSCGFNLGTDRPYTPAAGTNFVNGSFKVLGATVVSAAPGAGTLVVGLNNDDPLEPITLTAVDARTSPDDASELPIEVASFDPVEIAPLGFVNLVDVDPAIGVTGDFIAGDVLPMTFTLDSGETVDLGVPVVAACDEYEGFDVADTGETRSGEAAGSVEESYDCEFPEAVVEYGPETEPQGEVEGPGGNEGTAPDEPVETESTPTE</sequence>
<organism evidence="2 3">
    <name type="scientific">Nocardioides kribbensis</name>
    <dbReference type="NCBI Taxonomy" id="305517"/>
    <lineage>
        <taxon>Bacteria</taxon>
        <taxon>Bacillati</taxon>
        <taxon>Actinomycetota</taxon>
        <taxon>Actinomycetes</taxon>
        <taxon>Propionibacteriales</taxon>
        <taxon>Nocardioidaceae</taxon>
        <taxon>Nocardioides</taxon>
    </lineage>
</organism>
<keyword evidence="3" id="KW-1185">Reference proteome</keyword>
<name>A0ABV1NXE8_9ACTN</name>
<evidence type="ECO:0000313" key="3">
    <source>
        <dbReference type="Proteomes" id="UP001482520"/>
    </source>
</evidence>
<gene>
    <name evidence="2" type="ORF">V6R90_07830</name>
</gene>
<accession>A0ABV1NXE8</accession>
<comment type="caution">
    <text evidence="2">The sequence shown here is derived from an EMBL/GenBank/DDBJ whole genome shotgun (WGS) entry which is preliminary data.</text>
</comment>
<evidence type="ECO:0008006" key="4">
    <source>
        <dbReference type="Google" id="ProtNLM"/>
    </source>
</evidence>